<dbReference type="CDD" id="cd00082">
    <property type="entry name" value="HisKA"/>
    <property type="match status" value="1"/>
</dbReference>
<keyword evidence="9 16" id="KW-0418">Kinase</keyword>
<dbReference type="SUPFAM" id="SSF47384">
    <property type="entry name" value="Homodimeric domain of signal transducing histidine kinase"/>
    <property type="match status" value="1"/>
</dbReference>
<evidence type="ECO:0000313" key="16">
    <source>
        <dbReference type="EMBL" id="SER60118.1"/>
    </source>
</evidence>
<reference evidence="16 17" key="1">
    <citation type="submission" date="2016-10" db="EMBL/GenBank/DDBJ databases">
        <authorList>
            <person name="de Groot N.N."/>
        </authorList>
    </citation>
    <scope>NUCLEOTIDE SEQUENCE [LARGE SCALE GENOMIC DNA]</scope>
    <source>
        <strain evidence="16 17">DSM 13760</strain>
    </source>
</reference>
<dbReference type="InterPro" id="IPR036097">
    <property type="entry name" value="HisK_dim/P_sf"/>
</dbReference>
<keyword evidence="4" id="KW-1003">Cell membrane</keyword>
<evidence type="ECO:0000256" key="5">
    <source>
        <dbReference type="ARBA" id="ARBA00022553"/>
    </source>
</evidence>
<dbReference type="GO" id="GO:0000155">
    <property type="term" value="F:phosphorelay sensor kinase activity"/>
    <property type="evidence" value="ECO:0007669"/>
    <property type="project" value="InterPro"/>
</dbReference>
<protein>
    <recommendedName>
        <fullName evidence="3">histidine kinase</fullName>
        <ecNumber evidence="3">2.7.13.3</ecNumber>
    </recommendedName>
</protein>
<evidence type="ECO:0000256" key="1">
    <source>
        <dbReference type="ARBA" id="ARBA00000085"/>
    </source>
</evidence>
<dbReference type="InterPro" id="IPR003594">
    <property type="entry name" value="HATPase_dom"/>
</dbReference>
<keyword evidence="10" id="KW-0067">ATP-binding</keyword>
<gene>
    <name evidence="16" type="ORF">SAMN04488559_10293</name>
</gene>
<evidence type="ECO:0000256" key="2">
    <source>
        <dbReference type="ARBA" id="ARBA00004651"/>
    </source>
</evidence>
<dbReference type="InterPro" id="IPR005467">
    <property type="entry name" value="His_kinase_dom"/>
</dbReference>
<evidence type="ECO:0000256" key="12">
    <source>
        <dbReference type="ARBA" id="ARBA00023012"/>
    </source>
</evidence>
<dbReference type="EMBL" id="FOHA01000002">
    <property type="protein sequence ID" value="SER60118.1"/>
    <property type="molecule type" value="Genomic_DNA"/>
</dbReference>
<evidence type="ECO:0000256" key="9">
    <source>
        <dbReference type="ARBA" id="ARBA00022777"/>
    </source>
</evidence>
<evidence type="ECO:0000256" key="6">
    <source>
        <dbReference type="ARBA" id="ARBA00022679"/>
    </source>
</evidence>
<comment type="subcellular location">
    <subcellularLocation>
        <location evidence="2">Cell membrane</location>
        <topology evidence="2">Multi-pass membrane protein</topology>
    </subcellularLocation>
</comment>
<evidence type="ECO:0000256" key="8">
    <source>
        <dbReference type="ARBA" id="ARBA00022741"/>
    </source>
</evidence>
<keyword evidence="11 14" id="KW-1133">Transmembrane helix</keyword>
<dbReference type="OrthoDB" id="84942at2"/>
<evidence type="ECO:0000256" key="11">
    <source>
        <dbReference type="ARBA" id="ARBA00022989"/>
    </source>
</evidence>
<dbReference type="InterPro" id="IPR050398">
    <property type="entry name" value="HssS/ArlS-like"/>
</dbReference>
<name>A0A1H9QI64_9LACT</name>
<dbReference type="RefSeq" id="WP_092649884.1">
    <property type="nucleotide sequence ID" value="NZ_FOHA01000002.1"/>
</dbReference>
<proteinExistence type="predicted"/>
<dbReference type="GO" id="GO:0005524">
    <property type="term" value="F:ATP binding"/>
    <property type="evidence" value="ECO:0007669"/>
    <property type="project" value="UniProtKB-KW"/>
</dbReference>
<dbReference type="Gene3D" id="6.10.340.10">
    <property type="match status" value="1"/>
</dbReference>
<dbReference type="Proteomes" id="UP000198948">
    <property type="component" value="Unassembled WGS sequence"/>
</dbReference>
<organism evidence="16 17">
    <name type="scientific">Isobaculum melis</name>
    <dbReference type="NCBI Taxonomy" id="142588"/>
    <lineage>
        <taxon>Bacteria</taxon>
        <taxon>Bacillati</taxon>
        <taxon>Bacillota</taxon>
        <taxon>Bacilli</taxon>
        <taxon>Lactobacillales</taxon>
        <taxon>Carnobacteriaceae</taxon>
        <taxon>Isobaculum</taxon>
    </lineage>
</organism>
<keyword evidence="12" id="KW-0902">Two-component regulatory system</keyword>
<dbReference type="PANTHER" id="PTHR45528:SF1">
    <property type="entry name" value="SENSOR HISTIDINE KINASE CPXA"/>
    <property type="match status" value="1"/>
</dbReference>
<dbReference type="STRING" id="142588.SAMN04488559_10293"/>
<keyword evidence="7 14" id="KW-0812">Transmembrane</keyword>
<feature type="domain" description="Histidine kinase" evidence="15">
    <location>
        <begin position="256"/>
        <end position="470"/>
    </location>
</feature>
<evidence type="ECO:0000256" key="3">
    <source>
        <dbReference type="ARBA" id="ARBA00012438"/>
    </source>
</evidence>
<dbReference type="Gene3D" id="3.30.565.10">
    <property type="entry name" value="Histidine kinase-like ATPase, C-terminal domain"/>
    <property type="match status" value="1"/>
</dbReference>
<keyword evidence="6" id="KW-0808">Transferase</keyword>
<evidence type="ECO:0000256" key="4">
    <source>
        <dbReference type="ARBA" id="ARBA00022475"/>
    </source>
</evidence>
<dbReference type="EC" id="2.7.13.3" evidence="3"/>
<sequence>MNGLNEVDLKLDKRKKWRKSLYFIAVIYFFVFLGMMTLIHYLPKIYQELEQEHIVKVKKEIDTILEETSIENIEASLTKLNQDEQLDLVVLLPEETVFSTRKTTDFEVLAEAIKPEALSYQSVYEKKTPLGEMLIFLAIYHLPDQQFFEVMMRILFIGIFILSGILIVMIVLVFKNLIRPINRLKENIAKLKTYHLSEVETVETKTEYDVLSEELSEFTDDLKGKINTIDQKYTMLERQLQAGQEKAIYEKQLLTSLVHDLKTPLNISLLNIEKLKENKSSQADMAQYLTGLEENQTKLMLEINDMLKLMYTESAAEQQQKVRTIDLIKTVRDTIRLFLPVFKEKNIRYTIDVVQTIESTITPIELKQLLHNMISNVCQYADKNGEFILTIYEENQALHIEAYNDKIEVDSIDFEHVFDLFYHVDSVDSKFGSGIGMYTIKNTVEHLNGSCHFYPTEKGVLLNLTMPLITKDDDAS</sequence>
<accession>A0A1H9QI64</accession>
<dbReference type="AlphaFoldDB" id="A0A1H9QI64"/>
<dbReference type="InterPro" id="IPR003661">
    <property type="entry name" value="HisK_dim/P_dom"/>
</dbReference>
<keyword evidence="5" id="KW-0597">Phosphoprotein</keyword>
<feature type="transmembrane region" description="Helical" evidence="14">
    <location>
        <begin position="150"/>
        <end position="174"/>
    </location>
</feature>
<dbReference type="GO" id="GO:0005886">
    <property type="term" value="C:plasma membrane"/>
    <property type="evidence" value="ECO:0007669"/>
    <property type="project" value="UniProtKB-SubCell"/>
</dbReference>
<evidence type="ECO:0000256" key="10">
    <source>
        <dbReference type="ARBA" id="ARBA00022840"/>
    </source>
</evidence>
<comment type="catalytic activity">
    <reaction evidence="1">
        <text>ATP + protein L-histidine = ADP + protein N-phospho-L-histidine.</text>
        <dbReference type="EC" id="2.7.13.3"/>
    </reaction>
</comment>
<evidence type="ECO:0000313" key="17">
    <source>
        <dbReference type="Proteomes" id="UP000198948"/>
    </source>
</evidence>
<dbReference type="PROSITE" id="PS50109">
    <property type="entry name" value="HIS_KIN"/>
    <property type="match status" value="1"/>
</dbReference>
<evidence type="ECO:0000256" key="13">
    <source>
        <dbReference type="ARBA" id="ARBA00023136"/>
    </source>
</evidence>
<evidence type="ECO:0000256" key="14">
    <source>
        <dbReference type="SAM" id="Phobius"/>
    </source>
</evidence>
<evidence type="ECO:0000259" key="15">
    <source>
        <dbReference type="PROSITE" id="PS50109"/>
    </source>
</evidence>
<dbReference type="SUPFAM" id="SSF55874">
    <property type="entry name" value="ATPase domain of HSP90 chaperone/DNA topoisomerase II/histidine kinase"/>
    <property type="match status" value="1"/>
</dbReference>
<keyword evidence="8" id="KW-0547">Nucleotide-binding</keyword>
<dbReference type="InterPro" id="IPR036890">
    <property type="entry name" value="HATPase_C_sf"/>
</dbReference>
<keyword evidence="17" id="KW-1185">Reference proteome</keyword>
<dbReference type="Pfam" id="PF02518">
    <property type="entry name" value="HATPase_c"/>
    <property type="match status" value="1"/>
</dbReference>
<feature type="transmembrane region" description="Helical" evidence="14">
    <location>
        <begin position="21"/>
        <end position="42"/>
    </location>
</feature>
<dbReference type="PANTHER" id="PTHR45528">
    <property type="entry name" value="SENSOR HISTIDINE KINASE CPXA"/>
    <property type="match status" value="1"/>
</dbReference>
<keyword evidence="13 14" id="KW-0472">Membrane</keyword>
<evidence type="ECO:0000256" key="7">
    <source>
        <dbReference type="ARBA" id="ARBA00022692"/>
    </source>
</evidence>
<dbReference type="Gene3D" id="1.10.287.130">
    <property type="match status" value="1"/>
</dbReference>